<keyword evidence="3" id="KW-0378">Hydrolase</keyword>
<evidence type="ECO:0000313" key="5">
    <source>
        <dbReference type="EMBL" id="NXW89863.1"/>
    </source>
</evidence>
<dbReference type="CDD" id="cd07557">
    <property type="entry name" value="trimeric_dUTPase"/>
    <property type="match status" value="1"/>
</dbReference>
<dbReference type="InterPro" id="IPR029054">
    <property type="entry name" value="dUTPase-like"/>
</dbReference>
<reference evidence="5 6" key="1">
    <citation type="submission" date="2020-02" db="EMBL/GenBank/DDBJ databases">
        <title>Bird 10,000 Genomes (B10K) Project - Family phase.</title>
        <authorList>
            <person name="Zhang G."/>
        </authorList>
    </citation>
    <scope>NUCLEOTIDE SEQUENCE [LARGE SCALE GENOMIC DNA]</scope>
    <source>
        <strain evidence="5">B10K-DU-006-06</strain>
    </source>
</reference>
<comment type="caution">
    <text evidence="5">The sequence shown here is derived from an EMBL/GenBank/DDBJ whole genome shotgun (WGS) entry which is preliminary data.</text>
</comment>
<gene>
    <name evidence="5" type="primary">Ervk9_2</name>
    <name evidence="5" type="ORF">ALOBEC_R10231</name>
</gene>
<dbReference type="EMBL" id="VWYH01006905">
    <property type="protein sequence ID" value="NXW89863.1"/>
    <property type="molecule type" value="Genomic_DNA"/>
</dbReference>
<evidence type="ECO:0000313" key="6">
    <source>
        <dbReference type="Proteomes" id="UP000541332"/>
    </source>
</evidence>
<dbReference type="OrthoDB" id="9900537at2759"/>
<proteinExistence type="predicted"/>
<protein>
    <submittedName>
        <fullName evidence="5">POK9 protein</fullName>
    </submittedName>
</protein>
<dbReference type="InterPro" id="IPR033704">
    <property type="entry name" value="dUTPase_trimeric"/>
</dbReference>
<keyword evidence="6" id="KW-1185">Reference proteome</keyword>
<accession>A0A7L4FUP6</accession>
<evidence type="ECO:0000259" key="4">
    <source>
        <dbReference type="Pfam" id="PF00692"/>
    </source>
</evidence>
<keyword evidence="1" id="KW-0645">Protease</keyword>
<organism evidence="5 6">
    <name type="scientific">Pampusana beccarii</name>
    <name type="common">Western bronze ground-dove</name>
    <dbReference type="NCBI Taxonomy" id="2953425"/>
    <lineage>
        <taxon>Eukaryota</taxon>
        <taxon>Metazoa</taxon>
        <taxon>Chordata</taxon>
        <taxon>Craniata</taxon>
        <taxon>Vertebrata</taxon>
        <taxon>Euteleostomi</taxon>
        <taxon>Archelosauria</taxon>
        <taxon>Archosauria</taxon>
        <taxon>Dinosauria</taxon>
        <taxon>Saurischia</taxon>
        <taxon>Theropoda</taxon>
        <taxon>Coelurosauria</taxon>
        <taxon>Aves</taxon>
        <taxon>Neognathae</taxon>
        <taxon>Neoaves</taxon>
        <taxon>Columbimorphae</taxon>
        <taxon>Columbiformes</taxon>
        <taxon>Columbidae</taxon>
        <taxon>Pampusana</taxon>
    </lineage>
</organism>
<evidence type="ECO:0000256" key="2">
    <source>
        <dbReference type="ARBA" id="ARBA00022750"/>
    </source>
</evidence>
<sequence length="160" mass="17037">RGSLGVDVETTIDVTLTDNKVRKIPTNAKGPLVHQECLTGGLLLGRSSAGIKGIVVIPGVIDADYTGIIYTMVYTLNPPIFIPAGSRIAQIIALEIQLPEVSNPPMNIHGNQGFGSMGPAVCFTTTMTQRPMMKLQLSQNNQTVSIIAMLYTGADVTIIN</sequence>
<evidence type="ECO:0000256" key="3">
    <source>
        <dbReference type="ARBA" id="ARBA00022801"/>
    </source>
</evidence>
<dbReference type="InterPro" id="IPR036157">
    <property type="entry name" value="dUTPase-like_sf"/>
</dbReference>
<dbReference type="Pfam" id="PF00692">
    <property type="entry name" value="dUTPase"/>
    <property type="match status" value="1"/>
</dbReference>
<dbReference type="PANTHER" id="PTHR19422:SF123">
    <property type="entry name" value="RT1 CLASS I, LOCUS CE15"/>
    <property type="match status" value="1"/>
</dbReference>
<dbReference type="Gene3D" id="2.70.40.10">
    <property type="match status" value="1"/>
</dbReference>
<dbReference type="InterPro" id="IPR021109">
    <property type="entry name" value="Peptidase_aspartic_dom_sf"/>
</dbReference>
<dbReference type="AlphaFoldDB" id="A0A7L4FUP6"/>
<feature type="non-terminal residue" evidence="5">
    <location>
        <position position="160"/>
    </location>
</feature>
<keyword evidence="2" id="KW-0064">Aspartyl protease</keyword>
<dbReference type="Proteomes" id="UP000541332">
    <property type="component" value="Unassembled WGS sequence"/>
</dbReference>
<feature type="non-terminal residue" evidence="5">
    <location>
        <position position="1"/>
    </location>
</feature>
<dbReference type="SUPFAM" id="SSF51283">
    <property type="entry name" value="dUTPase-like"/>
    <property type="match status" value="1"/>
</dbReference>
<dbReference type="InterPro" id="IPR051592">
    <property type="entry name" value="HERV-K_Pro_peptidase_A2"/>
</dbReference>
<name>A0A7L4FUP6_9COLU</name>
<dbReference type="Gene3D" id="2.40.70.10">
    <property type="entry name" value="Acid Proteases"/>
    <property type="match status" value="1"/>
</dbReference>
<dbReference type="GO" id="GO:0006508">
    <property type="term" value="P:proteolysis"/>
    <property type="evidence" value="ECO:0007669"/>
    <property type="project" value="UniProtKB-KW"/>
</dbReference>
<feature type="domain" description="dUTPase-like" evidence="4">
    <location>
        <begin position="2"/>
        <end position="116"/>
    </location>
</feature>
<dbReference type="GO" id="GO:0004190">
    <property type="term" value="F:aspartic-type endopeptidase activity"/>
    <property type="evidence" value="ECO:0007669"/>
    <property type="project" value="UniProtKB-KW"/>
</dbReference>
<evidence type="ECO:0000256" key="1">
    <source>
        <dbReference type="ARBA" id="ARBA00022670"/>
    </source>
</evidence>
<dbReference type="PANTHER" id="PTHR19422">
    <property type="entry name" value="GAG RETROVIRAL POLYPROTEIN"/>
    <property type="match status" value="1"/>
</dbReference>